<evidence type="ECO:0000256" key="6">
    <source>
        <dbReference type="ARBA" id="ARBA00023235"/>
    </source>
</evidence>
<dbReference type="Pfam" id="PF02614">
    <property type="entry name" value="UxaC"/>
    <property type="match status" value="1"/>
</dbReference>
<dbReference type="GO" id="GO:0008880">
    <property type="term" value="F:glucuronate isomerase activity"/>
    <property type="evidence" value="ECO:0007669"/>
    <property type="project" value="UniProtKB-UniRule"/>
</dbReference>
<dbReference type="EC" id="5.3.1.12" evidence="4 7"/>
<dbReference type="UniPathway" id="UPA00246"/>
<dbReference type="SUPFAM" id="SSF51556">
    <property type="entry name" value="Metallo-dependent hydrolases"/>
    <property type="match status" value="1"/>
</dbReference>
<dbReference type="RefSeq" id="WP_087998792.1">
    <property type="nucleotide sequence ID" value="NZ_BMHB01000001.1"/>
</dbReference>
<accession>A0A8J3ACP5</accession>
<evidence type="ECO:0000313" key="8">
    <source>
        <dbReference type="EMBL" id="GGI10894.1"/>
    </source>
</evidence>
<evidence type="ECO:0000256" key="5">
    <source>
        <dbReference type="ARBA" id="ARBA00020555"/>
    </source>
</evidence>
<comment type="catalytic activity">
    <reaction evidence="7">
        <text>aldehydo-D-galacturonate = keto-D-tagaturonate</text>
        <dbReference type="Rhea" id="RHEA:27702"/>
        <dbReference type="ChEBI" id="CHEBI:12952"/>
        <dbReference type="ChEBI" id="CHEBI:17886"/>
    </reaction>
</comment>
<dbReference type="InterPro" id="IPR003766">
    <property type="entry name" value="Uronate_isomerase"/>
</dbReference>
<comment type="pathway">
    <text evidence="2 7">Carbohydrate metabolism; pentose and glucuronate interconversion.</text>
</comment>
<dbReference type="InterPro" id="IPR032466">
    <property type="entry name" value="Metal_Hydrolase"/>
</dbReference>
<name>A0A8J3ACP5_9BACI</name>
<evidence type="ECO:0000256" key="7">
    <source>
        <dbReference type="HAMAP-Rule" id="MF_00675"/>
    </source>
</evidence>
<dbReference type="Gene3D" id="1.10.2020.10">
    <property type="entry name" value="uronate isomerase, domain 2, chain A"/>
    <property type="match status" value="1"/>
</dbReference>
<dbReference type="Gene3D" id="3.20.20.140">
    <property type="entry name" value="Metal-dependent hydrolases"/>
    <property type="match status" value="1"/>
</dbReference>
<evidence type="ECO:0000313" key="9">
    <source>
        <dbReference type="Proteomes" id="UP000626244"/>
    </source>
</evidence>
<evidence type="ECO:0000256" key="3">
    <source>
        <dbReference type="ARBA" id="ARBA00008397"/>
    </source>
</evidence>
<evidence type="ECO:0000256" key="2">
    <source>
        <dbReference type="ARBA" id="ARBA00004892"/>
    </source>
</evidence>
<reference evidence="9" key="1">
    <citation type="journal article" date="2019" name="Int. J. Syst. Evol. Microbiol.">
        <title>The Global Catalogue of Microorganisms (GCM) 10K type strain sequencing project: providing services to taxonomists for standard genome sequencing and annotation.</title>
        <authorList>
            <consortium name="The Broad Institute Genomics Platform"/>
            <consortium name="The Broad Institute Genome Sequencing Center for Infectious Disease"/>
            <person name="Wu L."/>
            <person name="Ma J."/>
        </authorList>
    </citation>
    <scope>NUCLEOTIDE SEQUENCE [LARGE SCALE GENOMIC DNA]</scope>
    <source>
        <strain evidence="9">CGMCC 1.14993</strain>
    </source>
</reference>
<dbReference type="PANTHER" id="PTHR30068:SF4">
    <property type="entry name" value="URONATE ISOMERASE"/>
    <property type="match status" value="1"/>
</dbReference>
<comment type="similarity">
    <text evidence="3 7">Belongs to the metallo-dependent hydrolases superfamily. Uronate isomerase family.</text>
</comment>
<protein>
    <recommendedName>
        <fullName evidence="5 7">Uronate isomerase</fullName>
        <ecNumber evidence="4 7">5.3.1.12</ecNumber>
    </recommendedName>
    <alternativeName>
        <fullName evidence="7">Glucuronate isomerase</fullName>
    </alternativeName>
    <alternativeName>
        <fullName evidence="7">Uronic isomerase</fullName>
    </alternativeName>
</protein>
<dbReference type="NCBIfam" id="NF002794">
    <property type="entry name" value="PRK02925.1"/>
    <property type="match status" value="1"/>
</dbReference>
<evidence type="ECO:0000256" key="4">
    <source>
        <dbReference type="ARBA" id="ARBA00012546"/>
    </source>
</evidence>
<organism evidence="8 9">
    <name type="scientific">Gottfriedia solisilvae</name>
    <dbReference type="NCBI Taxonomy" id="1516104"/>
    <lineage>
        <taxon>Bacteria</taxon>
        <taxon>Bacillati</taxon>
        <taxon>Bacillota</taxon>
        <taxon>Bacilli</taxon>
        <taxon>Bacillales</taxon>
        <taxon>Bacillaceae</taxon>
        <taxon>Gottfriedia</taxon>
    </lineage>
</organism>
<dbReference type="GO" id="GO:0042840">
    <property type="term" value="P:D-glucuronate catabolic process"/>
    <property type="evidence" value="ECO:0007669"/>
    <property type="project" value="TreeGrafter"/>
</dbReference>
<comment type="catalytic activity">
    <reaction evidence="1 7">
        <text>D-glucuronate = D-fructuronate</text>
        <dbReference type="Rhea" id="RHEA:13049"/>
        <dbReference type="ChEBI" id="CHEBI:58720"/>
        <dbReference type="ChEBI" id="CHEBI:59863"/>
        <dbReference type="EC" id="5.3.1.12"/>
    </reaction>
</comment>
<dbReference type="GO" id="GO:0019698">
    <property type="term" value="P:D-galacturonate catabolic process"/>
    <property type="evidence" value="ECO:0007669"/>
    <property type="project" value="TreeGrafter"/>
</dbReference>
<dbReference type="PANTHER" id="PTHR30068">
    <property type="entry name" value="URONATE ISOMERASE"/>
    <property type="match status" value="1"/>
</dbReference>
<dbReference type="Proteomes" id="UP000626244">
    <property type="component" value="Unassembled WGS sequence"/>
</dbReference>
<proteinExistence type="inferred from homology"/>
<evidence type="ECO:0000256" key="1">
    <source>
        <dbReference type="ARBA" id="ARBA00001165"/>
    </source>
</evidence>
<comment type="caution">
    <text evidence="8">The sequence shown here is derived from an EMBL/GenBank/DDBJ whole genome shotgun (WGS) entry which is preliminary data.</text>
</comment>
<keyword evidence="6 7" id="KW-0413">Isomerase</keyword>
<keyword evidence="9" id="KW-1185">Reference proteome</keyword>
<dbReference type="OrthoDB" id="9766564at2"/>
<dbReference type="AlphaFoldDB" id="A0A8J3ACP5"/>
<gene>
    <name evidence="7 8" type="primary">uxaC</name>
    <name evidence="8" type="ORF">GCM10007380_05090</name>
</gene>
<dbReference type="EMBL" id="BMHB01000001">
    <property type="protein sequence ID" value="GGI10894.1"/>
    <property type="molecule type" value="Genomic_DNA"/>
</dbReference>
<sequence>MTFLNDHYLLSTPLAQELYETYAKNAPIIDYHCHLDPQTIYENKPFKDLTDIWLAGDHYKWRLMRANGIPESHITGNASNYDKFLAWAETVPKIIGNPLYVWTHLELKRYFQIDILLTPTTAPDIWNEANQQLKNLQPRTILAKFNIDTLCTTDDPVDSLEFHQKLKKEEMFTQVLPAFRPDKALQIEAPEFTNWLAKLESSINSKIQNYDQFLTALSTRVHYFHKNGSRLSDHALDTLVFKEGTKDQAASIFKKALENQDLSTDELSIYRTVTLTHLVEQYHQYNWTMQLHINAQRNNNLKMLETLGPDSGFDSIGDRSLAQNLAAILNHLEQKDMLPQTILYSLNPNDYPVLATIIGCFQKDSLAKLQLGSAWWFNDTRSGIRKQLTTLAENSILHHFVGMLTDSRSFLSYPRHEYFRRILCDLIGEWHSRGEVPDDFELLGNMVKAISYENAANYFNFNA</sequence>
<dbReference type="HAMAP" id="MF_00675">
    <property type="entry name" value="UxaC"/>
    <property type="match status" value="1"/>
</dbReference>